<sequence length="150" mass="15644">MASLLNLDNPALAYYSVPAALVLAGIPVGIASSLAGKNHDHNYPRRTVEKSAKDAHLSQEVKDKIERAKAANANACETLGYYAAAVVAAVTAGVATRTVNLHCAAYLASRVLYNVAYIQLGNGHLRGAVWITGIGIMTSLWIKAAGALAA</sequence>
<evidence type="ECO:0000256" key="1">
    <source>
        <dbReference type="ARBA" id="ARBA00004370"/>
    </source>
</evidence>
<feature type="transmembrane region" description="Helical" evidence="5">
    <location>
        <begin position="12"/>
        <end position="36"/>
    </location>
</feature>
<evidence type="ECO:0000256" key="5">
    <source>
        <dbReference type="SAM" id="Phobius"/>
    </source>
</evidence>
<organism evidence="6 7">
    <name type="scientific">Thyridium curvatum</name>
    <dbReference type="NCBI Taxonomy" id="1093900"/>
    <lineage>
        <taxon>Eukaryota</taxon>
        <taxon>Fungi</taxon>
        <taxon>Dikarya</taxon>
        <taxon>Ascomycota</taxon>
        <taxon>Pezizomycotina</taxon>
        <taxon>Sordariomycetes</taxon>
        <taxon>Sordariomycetidae</taxon>
        <taxon>Thyridiales</taxon>
        <taxon>Thyridiaceae</taxon>
        <taxon>Thyridium</taxon>
    </lineage>
</organism>
<comment type="subcellular location">
    <subcellularLocation>
        <location evidence="1">Membrane</location>
    </subcellularLocation>
</comment>
<keyword evidence="2 5" id="KW-0812">Transmembrane</keyword>
<dbReference type="Proteomes" id="UP000319257">
    <property type="component" value="Unassembled WGS sequence"/>
</dbReference>
<dbReference type="Gene3D" id="1.20.120.550">
    <property type="entry name" value="Membrane associated eicosanoid/glutathione metabolism-like domain"/>
    <property type="match status" value="1"/>
</dbReference>
<evidence type="ECO:0000313" key="7">
    <source>
        <dbReference type="Proteomes" id="UP000319257"/>
    </source>
</evidence>
<keyword evidence="7" id="KW-1185">Reference proteome</keyword>
<comment type="caution">
    <text evidence="6">The sequence shown here is derived from an EMBL/GenBank/DDBJ whole genome shotgun (WGS) entry which is preliminary data.</text>
</comment>
<keyword evidence="3 5" id="KW-1133">Transmembrane helix</keyword>
<dbReference type="OrthoDB" id="2122304at2759"/>
<evidence type="ECO:0000256" key="3">
    <source>
        <dbReference type="ARBA" id="ARBA00022989"/>
    </source>
</evidence>
<dbReference type="InterPro" id="IPR023352">
    <property type="entry name" value="MAPEG-like_dom_sf"/>
</dbReference>
<name>A0A507B1H0_9PEZI</name>
<evidence type="ECO:0000256" key="4">
    <source>
        <dbReference type="ARBA" id="ARBA00023136"/>
    </source>
</evidence>
<dbReference type="GO" id="GO:0016020">
    <property type="term" value="C:membrane"/>
    <property type="evidence" value="ECO:0007669"/>
    <property type="project" value="UniProtKB-SubCell"/>
</dbReference>
<dbReference type="PANTHER" id="PTHR35371">
    <property type="entry name" value="INNER MEMBRANE PROTEIN"/>
    <property type="match status" value="1"/>
</dbReference>
<dbReference type="GeneID" id="41975654"/>
<dbReference type="EMBL" id="SKBQ01000053">
    <property type="protein sequence ID" value="TPX10818.1"/>
    <property type="molecule type" value="Genomic_DNA"/>
</dbReference>
<protein>
    <submittedName>
        <fullName evidence="6">Uncharacterized protein</fullName>
    </submittedName>
</protein>
<evidence type="ECO:0000313" key="6">
    <source>
        <dbReference type="EMBL" id="TPX10818.1"/>
    </source>
</evidence>
<gene>
    <name evidence="6" type="ORF">E0L32_008207</name>
</gene>
<keyword evidence="4 5" id="KW-0472">Membrane</keyword>
<dbReference type="SUPFAM" id="SSF161084">
    <property type="entry name" value="MAPEG domain-like"/>
    <property type="match status" value="1"/>
</dbReference>
<proteinExistence type="predicted"/>
<dbReference type="InterPro" id="IPR001129">
    <property type="entry name" value="Membr-assoc_MAPEG"/>
</dbReference>
<dbReference type="AlphaFoldDB" id="A0A507B1H0"/>
<dbReference type="Pfam" id="PF01124">
    <property type="entry name" value="MAPEG"/>
    <property type="match status" value="1"/>
</dbReference>
<reference evidence="6 7" key="1">
    <citation type="submission" date="2019-06" db="EMBL/GenBank/DDBJ databases">
        <title>Draft genome sequence of the filamentous fungus Phialemoniopsis curvata isolated from diesel fuel.</title>
        <authorList>
            <person name="Varaljay V.A."/>
            <person name="Lyon W.J."/>
            <person name="Crouch A.L."/>
            <person name="Drake C.E."/>
            <person name="Hollomon J.M."/>
            <person name="Nadeau L.J."/>
            <person name="Nunn H.S."/>
            <person name="Stevenson B.S."/>
            <person name="Bojanowski C.L."/>
            <person name="Crookes-Goodson W.J."/>
        </authorList>
    </citation>
    <scope>NUCLEOTIDE SEQUENCE [LARGE SCALE GENOMIC DNA]</scope>
    <source>
        <strain evidence="6 7">D216</strain>
    </source>
</reference>
<accession>A0A507B1H0</accession>
<evidence type="ECO:0000256" key="2">
    <source>
        <dbReference type="ARBA" id="ARBA00022692"/>
    </source>
</evidence>
<dbReference type="InParanoid" id="A0A507B1H0"/>
<dbReference type="PANTHER" id="PTHR35371:SF1">
    <property type="entry name" value="BLR7753 PROTEIN"/>
    <property type="match status" value="1"/>
</dbReference>
<dbReference type="RefSeq" id="XP_030992529.1">
    <property type="nucleotide sequence ID" value="XM_031143036.1"/>
</dbReference>